<name>A0A822YG37_NELNU</name>
<dbReference type="EMBL" id="DUZY01000002">
    <property type="protein sequence ID" value="DAD30199.1"/>
    <property type="molecule type" value="Genomic_DNA"/>
</dbReference>
<gene>
    <name evidence="1" type="ORF">HUJ06_031667</name>
</gene>
<dbReference type="Proteomes" id="UP000607653">
    <property type="component" value="Unassembled WGS sequence"/>
</dbReference>
<protein>
    <submittedName>
        <fullName evidence="1">Uncharacterized protein</fullName>
    </submittedName>
</protein>
<evidence type="ECO:0000313" key="1">
    <source>
        <dbReference type="EMBL" id="DAD30199.1"/>
    </source>
</evidence>
<accession>A0A822YG37</accession>
<reference evidence="1 2" key="1">
    <citation type="journal article" date="2020" name="Mol. Biol. Evol.">
        <title>Distinct Expression and Methylation Patterns for Genes with Different Fates following a Single Whole-Genome Duplication in Flowering Plants.</title>
        <authorList>
            <person name="Shi T."/>
            <person name="Rahmani R.S."/>
            <person name="Gugger P.F."/>
            <person name="Wang M."/>
            <person name="Li H."/>
            <person name="Zhang Y."/>
            <person name="Li Z."/>
            <person name="Wang Q."/>
            <person name="Van de Peer Y."/>
            <person name="Marchal K."/>
            <person name="Chen J."/>
        </authorList>
    </citation>
    <scope>NUCLEOTIDE SEQUENCE [LARGE SCALE GENOMIC DNA]</scope>
    <source>
        <tissue evidence="1">Leaf</tissue>
    </source>
</reference>
<organism evidence="1 2">
    <name type="scientific">Nelumbo nucifera</name>
    <name type="common">Sacred lotus</name>
    <dbReference type="NCBI Taxonomy" id="4432"/>
    <lineage>
        <taxon>Eukaryota</taxon>
        <taxon>Viridiplantae</taxon>
        <taxon>Streptophyta</taxon>
        <taxon>Embryophyta</taxon>
        <taxon>Tracheophyta</taxon>
        <taxon>Spermatophyta</taxon>
        <taxon>Magnoliopsida</taxon>
        <taxon>Proteales</taxon>
        <taxon>Nelumbonaceae</taxon>
        <taxon>Nelumbo</taxon>
    </lineage>
</organism>
<sequence>MSLLVSAVAPPLHHNCICGLSPSFTPTMSSVVLPSVFLQKISLSASESLKSCNSLSFTGLRHGIRSFYSKILESP</sequence>
<evidence type="ECO:0000313" key="2">
    <source>
        <dbReference type="Proteomes" id="UP000607653"/>
    </source>
</evidence>
<keyword evidence="2" id="KW-1185">Reference proteome</keyword>
<proteinExistence type="predicted"/>
<comment type="caution">
    <text evidence="1">The sequence shown here is derived from an EMBL/GenBank/DDBJ whole genome shotgun (WGS) entry which is preliminary data.</text>
</comment>
<dbReference type="AlphaFoldDB" id="A0A822YG37"/>